<comment type="caution">
    <text evidence="2">The sequence shown here is derived from an EMBL/GenBank/DDBJ whole genome shotgun (WGS) entry which is preliminary data.</text>
</comment>
<keyword evidence="1" id="KW-0472">Membrane</keyword>
<feature type="transmembrane region" description="Helical" evidence="1">
    <location>
        <begin position="6"/>
        <end position="31"/>
    </location>
</feature>
<gene>
    <name evidence="2" type="ORF">L9F63_011333</name>
</gene>
<reference evidence="2" key="1">
    <citation type="journal article" date="2023" name="IScience">
        <title>Live-bearing cockroach genome reveals convergent evolutionary mechanisms linked to viviparity in insects and beyond.</title>
        <authorList>
            <person name="Fouks B."/>
            <person name="Harrison M.C."/>
            <person name="Mikhailova A.A."/>
            <person name="Marchal E."/>
            <person name="English S."/>
            <person name="Carruthers M."/>
            <person name="Jennings E.C."/>
            <person name="Chiamaka E.L."/>
            <person name="Frigard R.A."/>
            <person name="Pippel M."/>
            <person name="Attardo G.M."/>
            <person name="Benoit J.B."/>
            <person name="Bornberg-Bauer E."/>
            <person name="Tobe S.S."/>
        </authorList>
    </citation>
    <scope>NUCLEOTIDE SEQUENCE</scope>
    <source>
        <strain evidence="2">Stay&amp;Tobe</strain>
    </source>
</reference>
<reference evidence="2" key="2">
    <citation type="submission" date="2023-05" db="EMBL/GenBank/DDBJ databases">
        <authorList>
            <person name="Fouks B."/>
        </authorList>
    </citation>
    <scope>NUCLEOTIDE SEQUENCE</scope>
    <source>
        <strain evidence="2">Stay&amp;Tobe</strain>
        <tissue evidence="2">Testes</tissue>
    </source>
</reference>
<accession>A0AAD8EPI6</accession>
<evidence type="ECO:0000256" key="1">
    <source>
        <dbReference type="SAM" id="Phobius"/>
    </source>
</evidence>
<proteinExistence type="predicted"/>
<keyword evidence="1" id="KW-0812">Transmembrane</keyword>
<keyword evidence="3" id="KW-1185">Reference proteome</keyword>
<organism evidence="2 3">
    <name type="scientific">Diploptera punctata</name>
    <name type="common">Pacific beetle cockroach</name>
    <dbReference type="NCBI Taxonomy" id="6984"/>
    <lineage>
        <taxon>Eukaryota</taxon>
        <taxon>Metazoa</taxon>
        <taxon>Ecdysozoa</taxon>
        <taxon>Arthropoda</taxon>
        <taxon>Hexapoda</taxon>
        <taxon>Insecta</taxon>
        <taxon>Pterygota</taxon>
        <taxon>Neoptera</taxon>
        <taxon>Polyneoptera</taxon>
        <taxon>Dictyoptera</taxon>
        <taxon>Blattodea</taxon>
        <taxon>Blaberoidea</taxon>
        <taxon>Blaberidae</taxon>
        <taxon>Diplopterinae</taxon>
        <taxon>Diploptera</taxon>
    </lineage>
</organism>
<keyword evidence="1" id="KW-1133">Transmembrane helix</keyword>
<feature type="transmembrane region" description="Helical" evidence="1">
    <location>
        <begin position="210"/>
        <end position="236"/>
    </location>
</feature>
<dbReference type="Proteomes" id="UP001233999">
    <property type="component" value="Unassembled WGS sequence"/>
</dbReference>
<evidence type="ECO:0000313" key="2">
    <source>
        <dbReference type="EMBL" id="KAJ9597838.1"/>
    </source>
</evidence>
<feature type="non-terminal residue" evidence="2">
    <location>
        <position position="1"/>
    </location>
</feature>
<evidence type="ECO:0000313" key="3">
    <source>
        <dbReference type="Proteomes" id="UP001233999"/>
    </source>
</evidence>
<name>A0AAD8EPI6_DIPPU</name>
<feature type="non-terminal residue" evidence="2">
    <location>
        <position position="256"/>
    </location>
</feature>
<dbReference type="EMBL" id="JASPKZ010001584">
    <property type="protein sequence ID" value="KAJ9597838.1"/>
    <property type="molecule type" value="Genomic_DNA"/>
</dbReference>
<dbReference type="AlphaFoldDB" id="A0AAD8EPI6"/>
<protein>
    <submittedName>
        <fullName evidence="2">Uncharacterized protein</fullName>
    </submittedName>
</protein>
<feature type="transmembrane region" description="Helical" evidence="1">
    <location>
        <begin position="177"/>
        <end position="198"/>
    </location>
</feature>
<sequence length="256" mass="28750">NPRFLIAAFVLTINCCYSSGIIVIAFVEAFLRMLPLVKRCSSFTFSGMSWMYDTSFGPLRAMVRKHIVAIVLAFEFLNGMLAKDSRTNNESLEARNPLQGVSYTLLAVPRILTTNKIIINIFIYLLSFVCLCCRYGLRMDELTIKLPTHAIKVNSSLRCNLNPVSSFSDKLPVTSRLFVFFIPYFSSPVVYILAYNFYEKDTILIKSKSVDMLSSAVALALSESAVVCVCVFVSGVCFESVCFSLPTDIRHESFHK</sequence>
<feature type="transmembrane region" description="Helical" evidence="1">
    <location>
        <begin position="117"/>
        <end position="137"/>
    </location>
</feature>